<sequence>MLNLGNLRHCTRLGFILGFTDKSIIAFLDRKVNWTKQERLRYFDRPEIKPFVQAETGYIPTVDEASRGIEQVKIEVNQRRLIKSLPFPTRGISRVIPDEFNQRKNAVLFVDDETYLRWLSLIGKIKTTEFYPITEDEKWVNSIQVRK</sequence>
<protein>
    <submittedName>
        <fullName evidence="1">Uncharacterized protein</fullName>
    </submittedName>
</protein>
<dbReference type="EMBL" id="MW394391">
    <property type="protein sequence ID" value="QQV92210.1"/>
    <property type="molecule type" value="Genomic_DNA"/>
</dbReference>
<reference evidence="1 2" key="1">
    <citation type="submission" date="2020-12" db="EMBL/GenBank/DDBJ databases">
        <title>Genomic characterization of four novel bacteriophages infecting Klebsiella pneumoniae.</title>
        <authorList>
            <person name="Estrada Bonilla B."/>
            <person name="Costa A.R."/>
            <person name="van Rossum T."/>
            <person name="Hagedoorn S."/>
            <person name="Wallinga H."/>
            <person name="Xiao M."/>
            <person name="Song W."/>
            <person name="Haas P.-J."/>
            <person name="Nobrega F.L."/>
            <person name="Brouns S.J.J."/>
        </authorList>
    </citation>
    <scope>NUCLEOTIDE SEQUENCE [LARGE SCALE GENOMIC DNA]</scope>
</reference>
<organism evidence="1 2">
    <name type="scientific">Klebsiella phage vB_KpM_FBKp24</name>
    <dbReference type="NCBI Taxonomy" id="2801834"/>
    <lineage>
        <taxon>Viruses</taxon>
        <taxon>Duplodnaviria</taxon>
        <taxon>Heunggongvirae</taxon>
        <taxon>Uroviricota</taxon>
        <taxon>Caudoviricetes</taxon>
        <taxon>Chimalliviridae</taxon>
        <taxon>Maaswegvirus</taxon>
        <taxon>Maaswegvirus Kp24</taxon>
    </lineage>
</organism>
<dbReference type="Proteomes" id="UP000596381">
    <property type="component" value="Segment"/>
</dbReference>
<accession>A0A7U0GBN1</accession>
<proteinExistence type="predicted"/>
<evidence type="ECO:0000313" key="2">
    <source>
        <dbReference type="Proteomes" id="UP000596381"/>
    </source>
</evidence>
<keyword evidence="2" id="KW-1185">Reference proteome</keyword>
<gene>
    <name evidence="1" type="ORF">vBKpMFBKp24_217</name>
</gene>
<evidence type="ECO:0000313" key="1">
    <source>
        <dbReference type="EMBL" id="QQV92210.1"/>
    </source>
</evidence>
<name>A0A7U0GBN1_9CAUD</name>